<dbReference type="EMBL" id="CDQK01000003">
    <property type="protein sequence ID" value="CEP22688.1"/>
    <property type="molecule type" value="Genomic_DNA"/>
</dbReference>
<feature type="region of interest" description="Disordered" evidence="1">
    <location>
        <begin position="108"/>
        <end position="135"/>
    </location>
</feature>
<name>A0A0H5C408_CYBJN</name>
<dbReference type="AlphaFoldDB" id="A0A0H5C408"/>
<organism evidence="2 3">
    <name type="scientific">Cyberlindnera jadinii (strain ATCC 18201 / CBS 1600 / BCRC 20928 / JCM 3617 / NBRC 0987 / NRRL Y-1542)</name>
    <name type="common">Torula yeast</name>
    <name type="synonym">Candida utilis</name>
    <dbReference type="NCBI Taxonomy" id="983966"/>
    <lineage>
        <taxon>Eukaryota</taxon>
        <taxon>Fungi</taxon>
        <taxon>Dikarya</taxon>
        <taxon>Ascomycota</taxon>
        <taxon>Saccharomycotina</taxon>
        <taxon>Saccharomycetes</taxon>
        <taxon>Phaffomycetales</taxon>
        <taxon>Phaffomycetaceae</taxon>
        <taxon>Cyberlindnera</taxon>
    </lineage>
</organism>
<evidence type="ECO:0000256" key="1">
    <source>
        <dbReference type="SAM" id="MobiDB-lite"/>
    </source>
</evidence>
<evidence type="ECO:0000313" key="3">
    <source>
        <dbReference type="Proteomes" id="UP000038830"/>
    </source>
</evidence>
<sequence length="163" mass="18175">MDQLCKGNTHTCLHIQNEALNPGDRSHSSSGMNKLILILKLGGHRNVLHWLLQNPLISLSGALENHLHPEKGMKQVISFRYAMVGQVMLATLTASFRLSRNVQTHIITTDSDSDSNDNNNQASIGRQESSAEHTDVASCESDSRVYFLFKPVCALKHNNIDRR</sequence>
<gene>
    <name evidence="2" type="ORF">BN1211_3092</name>
</gene>
<reference evidence="3" key="1">
    <citation type="journal article" date="2015" name="J. Biotechnol.">
        <title>The structure of the Cyberlindnera jadinii genome and its relation to Candida utilis analyzed by the occurrence of single nucleotide polymorphisms.</title>
        <authorList>
            <person name="Rupp O."/>
            <person name="Brinkrolf K."/>
            <person name="Buerth C."/>
            <person name="Kunigo M."/>
            <person name="Schneider J."/>
            <person name="Jaenicke S."/>
            <person name="Goesmann A."/>
            <person name="Puehler A."/>
            <person name="Jaeger K.-E."/>
            <person name="Ernst J.F."/>
        </authorList>
    </citation>
    <scope>NUCLEOTIDE SEQUENCE [LARGE SCALE GENOMIC DNA]</scope>
    <source>
        <strain evidence="3">ATCC 18201 / CBS 1600 / BCRC 20928 / JCM 3617 / NBRC 0987 / NRRL Y-1542</strain>
    </source>
</reference>
<evidence type="ECO:0000313" key="2">
    <source>
        <dbReference type="EMBL" id="CEP22688.1"/>
    </source>
</evidence>
<accession>A0A0H5C408</accession>
<dbReference type="Proteomes" id="UP000038830">
    <property type="component" value="Unassembled WGS sequence"/>
</dbReference>
<protein>
    <submittedName>
        <fullName evidence="2">Uncharacterized protein</fullName>
    </submittedName>
</protein>
<proteinExistence type="predicted"/>